<keyword evidence="2" id="KW-0472">Membrane</keyword>
<keyword evidence="2" id="KW-1133">Transmembrane helix</keyword>
<reference evidence="3 5" key="1">
    <citation type="submission" date="2020-01" db="EMBL/GenBank/DDBJ databases">
        <authorList>
            <consortium name="DOE Joint Genome Institute"/>
            <person name="Haridas S."/>
            <person name="Albert R."/>
            <person name="Binder M."/>
            <person name="Bloem J."/>
            <person name="Labutti K."/>
            <person name="Salamov A."/>
            <person name="Andreopoulos B."/>
            <person name="Baker S.E."/>
            <person name="Barry K."/>
            <person name="Bills G."/>
            <person name="Bluhm B.H."/>
            <person name="Cannon C."/>
            <person name="Castanera R."/>
            <person name="Culley D.E."/>
            <person name="Daum C."/>
            <person name="Ezra D."/>
            <person name="Gonzalez J.B."/>
            <person name="Henrissat B."/>
            <person name="Kuo A."/>
            <person name="Liang C."/>
            <person name="Lipzen A."/>
            <person name="Lutzoni F."/>
            <person name="Magnuson J."/>
            <person name="Mondo S."/>
            <person name="Nolan M."/>
            <person name="Ohm R."/>
            <person name="Pangilinan J."/>
            <person name="Park H.-J."/>
            <person name="Ramirez L."/>
            <person name="Alfaro M."/>
            <person name="Sun H."/>
            <person name="Tritt A."/>
            <person name="Yoshinaga Y."/>
            <person name="Zwiers L.-H."/>
            <person name="Turgeon B.G."/>
            <person name="Goodwin S.B."/>
            <person name="Spatafora J.W."/>
            <person name="Crous P.W."/>
            <person name="Grigoriev I.V."/>
        </authorList>
    </citation>
    <scope>NUCLEOTIDE SEQUENCE</scope>
    <source>
        <strain evidence="3 5">CBS 781.70</strain>
    </source>
</reference>
<evidence type="ECO:0000313" key="4">
    <source>
        <dbReference type="Proteomes" id="UP000504638"/>
    </source>
</evidence>
<keyword evidence="4" id="KW-1185">Reference proteome</keyword>
<gene>
    <name evidence="3 5" type="ORF">P152DRAFT_376035</name>
</gene>
<evidence type="ECO:0000256" key="2">
    <source>
        <dbReference type="SAM" id="Phobius"/>
    </source>
</evidence>
<name>A0A6G1G065_9PEZI</name>
<feature type="transmembrane region" description="Helical" evidence="2">
    <location>
        <begin position="320"/>
        <end position="341"/>
    </location>
</feature>
<dbReference type="GeneID" id="54416183"/>
<dbReference type="AlphaFoldDB" id="A0A6G1G065"/>
<accession>A0A6G1G065</accession>
<feature type="transmembrane region" description="Helical" evidence="2">
    <location>
        <begin position="353"/>
        <end position="371"/>
    </location>
</feature>
<dbReference type="EMBL" id="ML975162">
    <property type="protein sequence ID" value="KAF1811209.1"/>
    <property type="molecule type" value="Genomic_DNA"/>
</dbReference>
<proteinExistence type="predicted"/>
<organism evidence="3">
    <name type="scientific">Eremomyces bilateralis CBS 781.70</name>
    <dbReference type="NCBI Taxonomy" id="1392243"/>
    <lineage>
        <taxon>Eukaryota</taxon>
        <taxon>Fungi</taxon>
        <taxon>Dikarya</taxon>
        <taxon>Ascomycota</taxon>
        <taxon>Pezizomycotina</taxon>
        <taxon>Dothideomycetes</taxon>
        <taxon>Dothideomycetes incertae sedis</taxon>
        <taxon>Eremomycetales</taxon>
        <taxon>Eremomycetaceae</taxon>
        <taxon>Eremomyces</taxon>
    </lineage>
</organism>
<evidence type="ECO:0000256" key="1">
    <source>
        <dbReference type="SAM" id="MobiDB-lite"/>
    </source>
</evidence>
<feature type="compositionally biased region" description="Polar residues" evidence="1">
    <location>
        <begin position="66"/>
        <end position="75"/>
    </location>
</feature>
<sequence>VSSLSATVSETSDLLQEYLGVEKPVTPGQVRIRWTCKCGEELYDDFIEVRPGAAAELEAKLKSIGTRTLPTTSHTSQASPGSSNSSSPISASSSAFNSVPSSATSIGSLSSFPSNLNTPTSNRPKPNLSSNRRPRYLPYPPTTPLWLLTCANEGKWTPKVTHLDVHPALIRSDRDLALALRDHYARLHHRWPKALKLRGLSSIHFVQFELHRNRFADIRKVPDVPPAPPLASRDQPAVAEPLSSASYQGCATAMDPSYEFETTDLIPPVGSHYLMHLLRHPSDYDGELIAYLRTPKRRGRLDVGVGWGIALVEGYLPLRVWGMLVVLFVLGSLVFAVTWTVRSKGDLQGAFGVAAWVSTIAALTLGWAQAYCD</sequence>
<evidence type="ECO:0000313" key="3">
    <source>
        <dbReference type="EMBL" id="KAF1811209.1"/>
    </source>
</evidence>
<feature type="non-terminal residue" evidence="3">
    <location>
        <position position="1"/>
    </location>
</feature>
<feature type="non-terminal residue" evidence="3">
    <location>
        <position position="373"/>
    </location>
</feature>
<keyword evidence="2" id="KW-0812">Transmembrane</keyword>
<dbReference type="Proteomes" id="UP000504638">
    <property type="component" value="Unplaced"/>
</dbReference>
<feature type="region of interest" description="Disordered" evidence="1">
    <location>
        <begin position="66"/>
        <end position="94"/>
    </location>
</feature>
<feature type="compositionally biased region" description="Polar residues" evidence="1">
    <location>
        <begin position="110"/>
        <end position="131"/>
    </location>
</feature>
<reference evidence="5" key="3">
    <citation type="submission" date="2025-04" db="UniProtKB">
        <authorList>
            <consortium name="RefSeq"/>
        </authorList>
    </citation>
    <scope>IDENTIFICATION</scope>
    <source>
        <strain evidence="5">CBS 781.70</strain>
    </source>
</reference>
<feature type="region of interest" description="Disordered" evidence="1">
    <location>
        <begin position="110"/>
        <end position="136"/>
    </location>
</feature>
<feature type="compositionally biased region" description="Low complexity" evidence="1">
    <location>
        <begin position="76"/>
        <end position="94"/>
    </location>
</feature>
<reference evidence="5" key="2">
    <citation type="submission" date="2020-04" db="EMBL/GenBank/DDBJ databases">
        <authorList>
            <consortium name="NCBI Genome Project"/>
        </authorList>
    </citation>
    <scope>NUCLEOTIDE SEQUENCE</scope>
    <source>
        <strain evidence="5">CBS 781.70</strain>
    </source>
</reference>
<protein>
    <submittedName>
        <fullName evidence="3 5">Uncharacterized protein</fullName>
    </submittedName>
</protein>
<evidence type="ECO:0000313" key="5">
    <source>
        <dbReference type="RefSeq" id="XP_033532840.1"/>
    </source>
</evidence>
<dbReference type="RefSeq" id="XP_033532840.1">
    <property type="nucleotide sequence ID" value="XM_033675613.1"/>
</dbReference>
<dbReference type="OrthoDB" id="9988102at2759"/>